<evidence type="ECO:0000256" key="1">
    <source>
        <dbReference type="ARBA" id="ARBA00022723"/>
    </source>
</evidence>
<dbReference type="GO" id="GO:0016787">
    <property type="term" value="F:hydrolase activity"/>
    <property type="evidence" value="ECO:0007669"/>
    <property type="project" value="UniProtKB-KW"/>
</dbReference>
<organism evidence="3 4">
    <name type="scientific">Thalassovita gelatinovora</name>
    <name type="common">Thalassobius gelatinovorus</name>
    <dbReference type="NCBI Taxonomy" id="53501"/>
    <lineage>
        <taxon>Bacteria</taxon>
        <taxon>Pseudomonadati</taxon>
        <taxon>Pseudomonadota</taxon>
        <taxon>Alphaproteobacteria</taxon>
        <taxon>Rhodobacterales</taxon>
        <taxon>Roseobacteraceae</taxon>
        <taxon>Thalassovita</taxon>
    </lineage>
</organism>
<dbReference type="EMBL" id="CYSA01000025">
    <property type="protein sequence ID" value="CUH67008.1"/>
    <property type="molecule type" value="Genomic_DNA"/>
</dbReference>
<sequence length="287" mass="31561">MKPIVTAFFDEATNTISYVVQDPNGKSCAVIDSVLDFDYSSGRTDTKSADAIIAFVQKEGLQVEWLLESHVHADHLSAAPYIQEKVGGKIGIGDRIKIVQDTFGKVFNEGTEFQRDGSQFDELFVEGDSVHIGQLRADVLHTPGHTPACLTYVIGDTAFVGDTLFMPDFGTARCDFPGGSSETLYASIQKILALPDETRIFVGHDYKAPGRDEFAWETTVGEQKAKNIHVGEGKTKDDFVEMRDTRDATLAMPKLIIPSLQVNMRAGQMPEPDEQGDVFLKVPVNKL</sequence>
<name>A0A0P1G2M2_THAGE</name>
<accession>A0A0P1G2M2</accession>
<dbReference type="SMART" id="SM00849">
    <property type="entry name" value="Lactamase_B"/>
    <property type="match status" value="1"/>
</dbReference>
<protein>
    <submittedName>
        <fullName evidence="3">Beta-lactamase hydrolase-like protein</fullName>
        <ecNumber evidence="3">3.-.-.-</ecNumber>
    </submittedName>
</protein>
<dbReference type="InterPro" id="IPR051682">
    <property type="entry name" value="Mito_Persulfide_Diox"/>
</dbReference>
<dbReference type="Pfam" id="PF00753">
    <property type="entry name" value="Lactamase_B"/>
    <property type="match status" value="1"/>
</dbReference>
<dbReference type="STRING" id="53501.SAMN04488043_105314"/>
<evidence type="ECO:0000313" key="4">
    <source>
        <dbReference type="Proteomes" id="UP000051587"/>
    </source>
</evidence>
<evidence type="ECO:0000313" key="3">
    <source>
        <dbReference type="EMBL" id="CUH67008.1"/>
    </source>
</evidence>
<dbReference type="OrthoDB" id="9784009at2"/>
<feature type="domain" description="Metallo-beta-lactamase" evidence="2">
    <location>
        <begin position="14"/>
        <end position="204"/>
    </location>
</feature>
<keyword evidence="3" id="KW-0378">Hydrolase</keyword>
<dbReference type="CDD" id="cd07724">
    <property type="entry name" value="POD-like_MBL-fold"/>
    <property type="match status" value="1"/>
</dbReference>
<evidence type="ECO:0000259" key="2">
    <source>
        <dbReference type="SMART" id="SM00849"/>
    </source>
</evidence>
<reference evidence="3 4" key="1">
    <citation type="submission" date="2015-09" db="EMBL/GenBank/DDBJ databases">
        <authorList>
            <consortium name="Swine Surveillance"/>
        </authorList>
    </citation>
    <scope>NUCLEOTIDE SEQUENCE [LARGE SCALE GENOMIC DNA]</scope>
    <source>
        <strain evidence="3 4">CECT 4357</strain>
    </source>
</reference>
<dbReference type="GO" id="GO:0070813">
    <property type="term" value="P:hydrogen sulfide metabolic process"/>
    <property type="evidence" value="ECO:0007669"/>
    <property type="project" value="TreeGrafter"/>
</dbReference>
<dbReference type="AlphaFoldDB" id="A0A0P1G2M2"/>
<keyword evidence="1" id="KW-0479">Metal-binding</keyword>
<dbReference type="InterPro" id="IPR001279">
    <property type="entry name" value="Metallo-B-lactamas"/>
</dbReference>
<gene>
    <name evidence="3" type="primary">blh_3</name>
    <name evidence="3" type="ORF">TG4357_02776</name>
</gene>
<dbReference type="GO" id="GO:0046872">
    <property type="term" value="F:metal ion binding"/>
    <property type="evidence" value="ECO:0007669"/>
    <property type="project" value="UniProtKB-KW"/>
</dbReference>
<dbReference type="SUPFAM" id="SSF56281">
    <property type="entry name" value="Metallo-hydrolase/oxidoreductase"/>
    <property type="match status" value="1"/>
</dbReference>
<dbReference type="PANTHER" id="PTHR43084">
    <property type="entry name" value="PERSULFIDE DIOXYGENASE ETHE1"/>
    <property type="match status" value="1"/>
</dbReference>
<dbReference type="GO" id="GO:0006749">
    <property type="term" value="P:glutathione metabolic process"/>
    <property type="evidence" value="ECO:0007669"/>
    <property type="project" value="InterPro"/>
</dbReference>
<dbReference type="GO" id="GO:0050313">
    <property type="term" value="F:sulfur dioxygenase activity"/>
    <property type="evidence" value="ECO:0007669"/>
    <property type="project" value="InterPro"/>
</dbReference>
<dbReference type="InterPro" id="IPR044528">
    <property type="entry name" value="POD-like_MBL-fold"/>
</dbReference>
<proteinExistence type="predicted"/>
<dbReference type="EC" id="3.-.-.-" evidence="3"/>
<dbReference type="PANTHER" id="PTHR43084:SF1">
    <property type="entry name" value="PERSULFIDE DIOXYGENASE ETHE1, MITOCHONDRIAL"/>
    <property type="match status" value="1"/>
</dbReference>
<dbReference type="InterPro" id="IPR036866">
    <property type="entry name" value="RibonucZ/Hydroxyglut_hydro"/>
</dbReference>
<keyword evidence="4" id="KW-1185">Reference proteome</keyword>
<dbReference type="RefSeq" id="WP_074646898.1">
    <property type="nucleotide sequence ID" value="NZ_CP051181.1"/>
</dbReference>
<dbReference type="Gene3D" id="3.60.15.10">
    <property type="entry name" value="Ribonuclease Z/Hydroxyacylglutathione hydrolase-like"/>
    <property type="match status" value="1"/>
</dbReference>
<dbReference type="Proteomes" id="UP000051587">
    <property type="component" value="Unassembled WGS sequence"/>
</dbReference>